<keyword evidence="3" id="KW-1185">Reference proteome</keyword>
<proteinExistence type="predicted"/>
<dbReference type="AlphaFoldDB" id="A0A8H6IB63"/>
<feature type="region of interest" description="Disordered" evidence="1">
    <location>
        <begin position="237"/>
        <end position="307"/>
    </location>
</feature>
<gene>
    <name evidence="2" type="ORF">DFP72DRAFT_843215</name>
</gene>
<comment type="caution">
    <text evidence="2">The sequence shown here is derived from an EMBL/GenBank/DDBJ whole genome shotgun (WGS) entry which is preliminary data.</text>
</comment>
<feature type="compositionally biased region" description="Acidic residues" evidence="1">
    <location>
        <begin position="297"/>
        <end position="307"/>
    </location>
</feature>
<feature type="compositionally biased region" description="Acidic residues" evidence="1">
    <location>
        <begin position="275"/>
        <end position="288"/>
    </location>
</feature>
<protein>
    <submittedName>
        <fullName evidence="2">Uncharacterized protein</fullName>
    </submittedName>
</protein>
<evidence type="ECO:0000313" key="2">
    <source>
        <dbReference type="EMBL" id="KAF6760958.1"/>
    </source>
</evidence>
<organism evidence="2 3">
    <name type="scientific">Ephemerocybe angulata</name>
    <dbReference type="NCBI Taxonomy" id="980116"/>
    <lineage>
        <taxon>Eukaryota</taxon>
        <taxon>Fungi</taxon>
        <taxon>Dikarya</taxon>
        <taxon>Basidiomycota</taxon>
        <taxon>Agaricomycotina</taxon>
        <taxon>Agaricomycetes</taxon>
        <taxon>Agaricomycetidae</taxon>
        <taxon>Agaricales</taxon>
        <taxon>Agaricineae</taxon>
        <taxon>Psathyrellaceae</taxon>
        <taxon>Ephemerocybe</taxon>
    </lineage>
</organism>
<name>A0A8H6IB63_9AGAR</name>
<reference evidence="2 3" key="1">
    <citation type="submission" date="2020-07" db="EMBL/GenBank/DDBJ databases">
        <title>Comparative genomics of pyrophilous fungi reveals a link between fire events and developmental genes.</title>
        <authorList>
            <consortium name="DOE Joint Genome Institute"/>
            <person name="Steindorff A.S."/>
            <person name="Carver A."/>
            <person name="Calhoun S."/>
            <person name="Stillman K."/>
            <person name="Liu H."/>
            <person name="Lipzen A."/>
            <person name="Pangilinan J."/>
            <person name="Labutti K."/>
            <person name="Bruns T.D."/>
            <person name="Grigoriev I.V."/>
        </authorList>
    </citation>
    <scope>NUCLEOTIDE SEQUENCE [LARGE SCALE GENOMIC DNA]</scope>
    <source>
        <strain evidence="2 3">CBS 144469</strain>
    </source>
</reference>
<dbReference type="Proteomes" id="UP000521943">
    <property type="component" value="Unassembled WGS sequence"/>
</dbReference>
<dbReference type="EMBL" id="JACGCI010000011">
    <property type="protein sequence ID" value="KAF6760958.1"/>
    <property type="molecule type" value="Genomic_DNA"/>
</dbReference>
<accession>A0A8H6IB63</accession>
<evidence type="ECO:0000256" key="1">
    <source>
        <dbReference type="SAM" id="MobiDB-lite"/>
    </source>
</evidence>
<sequence length="307" mass="34304">MYYERTAPIDSIPANTSIPPRREYAKGDWVSILNENGESIGPFKITLRLDAHHYWIRVPELDASDCVYAEASLRPFVSDFAGMPLGTYFNRDNWPITKITSIVKDRTTGDYVYQALLEGLSNTVPYDVSAEHARKYPHLIEEWRNHGRSLLDRIASTITTTTITLPSLPTPTATPTTINAPSSAVFKEGIHNMRGDHLDYVSYGSGHQEGYMEGYDDGYEGGYDIGYGMGYGDGYYDSHSEENGSSEEERSDEGCHDEGYDDGYSEDERSSGDEAYPDDAASDEESEGVDDRSESDYQSDTESDWGE</sequence>
<evidence type="ECO:0000313" key="3">
    <source>
        <dbReference type="Proteomes" id="UP000521943"/>
    </source>
</evidence>